<proteinExistence type="predicted"/>
<protein>
    <submittedName>
        <fullName evidence="1">Uncharacterized protein</fullName>
    </submittedName>
</protein>
<dbReference type="Proteomes" id="UP001183607">
    <property type="component" value="Unassembled WGS sequence"/>
</dbReference>
<evidence type="ECO:0000313" key="2">
    <source>
        <dbReference type="Proteomes" id="UP001183607"/>
    </source>
</evidence>
<dbReference type="AlphaFoldDB" id="A0ABD5E4A2"/>
<organism evidence="1 2">
    <name type="scientific">Streptomyces evansiae</name>
    <dbReference type="NCBI Taxonomy" id="3075535"/>
    <lineage>
        <taxon>Bacteria</taxon>
        <taxon>Bacillati</taxon>
        <taxon>Actinomycetota</taxon>
        <taxon>Actinomycetes</taxon>
        <taxon>Kitasatosporales</taxon>
        <taxon>Streptomycetaceae</taxon>
        <taxon>Streptomyces</taxon>
    </lineage>
</organism>
<evidence type="ECO:0000313" key="1">
    <source>
        <dbReference type="EMBL" id="MDT0416269.1"/>
    </source>
</evidence>
<name>A0ABD5E4A2_9ACTN</name>
<gene>
    <name evidence="1" type="ORF">RM574_12280</name>
</gene>
<dbReference type="EMBL" id="JAVRER010000015">
    <property type="protein sequence ID" value="MDT0416269.1"/>
    <property type="molecule type" value="Genomic_DNA"/>
</dbReference>
<sequence length="81" mass="8811">MTTDPMARLELAAHRHAEAAQALTAARDDLVVEIVAALRAVREDHALTVQTETDIARLTGWEVAELRRLAQEADLVGLDPA</sequence>
<accession>A0ABD5E4A2</accession>
<reference evidence="2" key="1">
    <citation type="submission" date="2023-07" db="EMBL/GenBank/DDBJ databases">
        <title>30 novel species of actinomycetes from the DSMZ collection.</title>
        <authorList>
            <person name="Nouioui I."/>
        </authorList>
    </citation>
    <scope>NUCLEOTIDE SEQUENCE [LARGE SCALE GENOMIC DNA]</scope>
    <source>
        <strain evidence="2">DSM 41982</strain>
    </source>
</reference>
<comment type="caution">
    <text evidence="1">The sequence shown here is derived from an EMBL/GenBank/DDBJ whole genome shotgun (WGS) entry which is preliminary data.</text>
</comment>
<dbReference type="RefSeq" id="WP_093853727.1">
    <property type="nucleotide sequence ID" value="NZ_JAVRER010000015.1"/>
</dbReference>